<dbReference type="Gene3D" id="4.10.1000.10">
    <property type="entry name" value="Zinc finger, CCCH-type"/>
    <property type="match status" value="1"/>
</dbReference>
<keyword evidence="8" id="KW-1185">Reference proteome</keyword>
<feature type="compositionally biased region" description="Basic and acidic residues" evidence="5">
    <location>
        <begin position="397"/>
        <end position="411"/>
    </location>
</feature>
<dbReference type="Proteomes" id="UP001300502">
    <property type="component" value="Unassembled WGS sequence"/>
</dbReference>
<reference evidence="7 8" key="1">
    <citation type="submission" date="2022-07" db="EMBL/GenBank/DDBJ databases">
        <title>Genome-wide signatures of adaptation to extreme environments.</title>
        <authorList>
            <person name="Cho C.H."/>
            <person name="Yoon H.S."/>
        </authorList>
    </citation>
    <scope>NUCLEOTIDE SEQUENCE [LARGE SCALE GENOMIC DNA]</scope>
    <source>
        <strain evidence="7 8">108.79 E11</strain>
    </source>
</reference>
<protein>
    <recommendedName>
        <fullName evidence="6">C3H1-type domain-containing protein</fullName>
    </recommendedName>
</protein>
<dbReference type="InterPro" id="IPR035441">
    <property type="entry name" value="TFIIS/LEDGF_dom_sf"/>
</dbReference>
<evidence type="ECO:0000256" key="3">
    <source>
        <dbReference type="ARBA" id="ARBA00022833"/>
    </source>
</evidence>
<dbReference type="AlphaFoldDB" id="A0AAV9IFG9"/>
<feature type="region of interest" description="Disordered" evidence="5">
    <location>
        <begin position="456"/>
        <end position="475"/>
    </location>
</feature>
<feature type="compositionally biased region" description="Low complexity" evidence="5">
    <location>
        <begin position="458"/>
        <end position="471"/>
    </location>
</feature>
<name>A0AAV9IFG9_9RHOD</name>
<gene>
    <name evidence="7" type="ORF">GAYE_SCF19G3999</name>
</gene>
<evidence type="ECO:0000256" key="4">
    <source>
        <dbReference type="PROSITE-ProRule" id="PRU00723"/>
    </source>
</evidence>
<feature type="zinc finger region" description="C3H1-type" evidence="4">
    <location>
        <begin position="786"/>
        <end position="813"/>
    </location>
</feature>
<dbReference type="PROSITE" id="PS50103">
    <property type="entry name" value="ZF_C3H1"/>
    <property type="match status" value="1"/>
</dbReference>
<keyword evidence="2 4" id="KW-0863">Zinc-finger</keyword>
<feature type="region of interest" description="Disordered" evidence="5">
    <location>
        <begin position="1"/>
        <end position="30"/>
    </location>
</feature>
<dbReference type="SUPFAM" id="SSF47676">
    <property type="entry name" value="Conserved domain common to transcription factors TFIIS, elongin A, CRSP70"/>
    <property type="match status" value="1"/>
</dbReference>
<feature type="region of interest" description="Disordered" evidence="5">
    <location>
        <begin position="362"/>
        <end position="432"/>
    </location>
</feature>
<dbReference type="InterPro" id="IPR000571">
    <property type="entry name" value="Znf_CCCH"/>
</dbReference>
<dbReference type="Pfam" id="PF00642">
    <property type="entry name" value="zf-CCCH"/>
    <property type="match status" value="1"/>
</dbReference>
<feature type="region of interest" description="Disordered" evidence="5">
    <location>
        <begin position="298"/>
        <end position="347"/>
    </location>
</feature>
<sequence length="825" mass="90699">MDKPSDGNFASISGGETRGSTNINKGGQSEASTLFNSLGKMAYSAVESASQQKSAHSLLAEHGVTVNPRKLLENSINPSKYLSEKSDGSGKDSLMLESAKSQKRSEASFHESGVPRDSPSQTRIDSFAASKEAIETESLAAENKQFTMKQVKGSDASAGALQATKERNINSLSHKIEKLSKEITLENYLEAPFFLVSEVSELWQSETLYVLGHLLDKFHSKQQWQCVIVTLVLLKNVSLSTDDLKSHKEVARKVYSLSRASNSSTGQEDSWFSHVVHLAKMIVTSWKKTVIEASKQEDGDLKLQTSKRSRSETEDPAKKKQKLVSKASNNQAESDVPKNHKSLQKPVTLSDDALFGTPIPNVSISKRQTSSKLPSLSVSASLSKGRTIEEAAPSVSDDTREICHPREEVSKHSSTTGTDSKPSVSRKRVQFAPPEKLVTVHEIENIEQLRQWEREEAGFSSGDVSSQGSSGTQWNETFEAHKKREREMEKSVFQAKSEHFVKAVREMKEEMEWRNPFPLLVEHVVAPGSGSVEKTSRERTVQMVPERYSDRNSFSPASPEHKSIELSPLQEIPLETIETPSQPAQQLSKHSNVNFKENQTASQQRSVNNVPSQSSIDNNNNVLQMLQQNPSVLQSLLSAFGASMTGSGTFTGAVQQSVNYGQQSNNRNNSAVQGFPSSSYSGTNMFSSGLSMLNIAPSSQSNIDPMLLQQLTQQSQGAVLNQQAFQGPGAPFFSYAQANESSFMPSYFDAFNQQNAGNVSLESVDSYGSSQSIVNRSVDDKKTNASKKSNICYFYNQGTCANGDSCRFLHVKVPYKVPHPKTTKK</sequence>
<evidence type="ECO:0000256" key="1">
    <source>
        <dbReference type="ARBA" id="ARBA00022723"/>
    </source>
</evidence>
<feature type="region of interest" description="Disordered" evidence="5">
    <location>
        <begin position="530"/>
        <end position="563"/>
    </location>
</feature>
<accession>A0AAV9IFG9</accession>
<evidence type="ECO:0000256" key="2">
    <source>
        <dbReference type="ARBA" id="ARBA00022771"/>
    </source>
</evidence>
<comment type="caution">
    <text evidence="7">The sequence shown here is derived from an EMBL/GenBank/DDBJ whole genome shotgun (WGS) entry which is preliminary data.</text>
</comment>
<feature type="domain" description="C3H1-type" evidence="6">
    <location>
        <begin position="786"/>
        <end position="813"/>
    </location>
</feature>
<dbReference type="GO" id="GO:0008270">
    <property type="term" value="F:zinc ion binding"/>
    <property type="evidence" value="ECO:0007669"/>
    <property type="project" value="UniProtKB-KW"/>
</dbReference>
<keyword evidence="1 4" id="KW-0479">Metal-binding</keyword>
<organism evidence="7 8">
    <name type="scientific">Galdieria yellowstonensis</name>
    <dbReference type="NCBI Taxonomy" id="3028027"/>
    <lineage>
        <taxon>Eukaryota</taxon>
        <taxon>Rhodophyta</taxon>
        <taxon>Bangiophyceae</taxon>
        <taxon>Galdieriales</taxon>
        <taxon>Galdieriaceae</taxon>
        <taxon>Galdieria</taxon>
    </lineage>
</organism>
<feature type="compositionally biased region" description="Low complexity" evidence="5">
    <location>
        <begin position="370"/>
        <end position="383"/>
    </location>
</feature>
<evidence type="ECO:0000259" key="6">
    <source>
        <dbReference type="PROSITE" id="PS50103"/>
    </source>
</evidence>
<evidence type="ECO:0000313" key="8">
    <source>
        <dbReference type="Proteomes" id="UP001300502"/>
    </source>
</evidence>
<dbReference type="SMART" id="SM00356">
    <property type="entry name" value="ZnF_C3H1"/>
    <property type="match status" value="1"/>
</dbReference>
<evidence type="ECO:0000256" key="5">
    <source>
        <dbReference type="SAM" id="MobiDB-lite"/>
    </source>
</evidence>
<dbReference type="SUPFAM" id="SSF90229">
    <property type="entry name" value="CCCH zinc finger"/>
    <property type="match status" value="1"/>
</dbReference>
<proteinExistence type="predicted"/>
<dbReference type="InterPro" id="IPR036855">
    <property type="entry name" value="Znf_CCCH_sf"/>
</dbReference>
<feature type="compositionally biased region" description="Polar residues" evidence="5">
    <location>
        <begin position="412"/>
        <end position="423"/>
    </location>
</feature>
<evidence type="ECO:0000313" key="7">
    <source>
        <dbReference type="EMBL" id="KAK4526088.1"/>
    </source>
</evidence>
<dbReference type="EMBL" id="JANCYU010000036">
    <property type="protein sequence ID" value="KAK4526088.1"/>
    <property type="molecule type" value="Genomic_DNA"/>
</dbReference>
<feature type="compositionally biased region" description="Basic and acidic residues" evidence="5">
    <location>
        <begin position="309"/>
        <end position="318"/>
    </location>
</feature>
<feature type="region of interest" description="Disordered" evidence="5">
    <location>
        <begin position="45"/>
        <end position="122"/>
    </location>
</feature>
<feature type="region of interest" description="Disordered" evidence="5">
    <location>
        <begin position="597"/>
        <end position="616"/>
    </location>
</feature>
<keyword evidence="3 4" id="KW-0862">Zinc</keyword>
<feature type="compositionally biased region" description="Polar residues" evidence="5">
    <location>
        <begin position="18"/>
        <end position="30"/>
    </location>
</feature>